<reference evidence="8" key="1">
    <citation type="journal article" date="2023" name="Nat. Commun.">
        <title>Diploid and tetraploid genomes of Acorus and the evolution of monocots.</title>
        <authorList>
            <person name="Ma L."/>
            <person name="Liu K.W."/>
            <person name="Li Z."/>
            <person name="Hsiao Y.Y."/>
            <person name="Qi Y."/>
            <person name="Fu T."/>
            <person name="Tang G.D."/>
            <person name="Zhang D."/>
            <person name="Sun W.H."/>
            <person name="Liu D.K."/>
            <person name="Li Y."/>
            <person name="Chen G.Z."/>
            <person name="Liu X.D."/>
            <person name="Liao X.Y."/>
            <person name="Jiang Y.T."/>
            <person name="Yu X."/>
            <person name="Hao Y."/>
            <person name="Huang J."/>
            <person name="Zhao X.W."/>
            <person name="Ke S."/>
            <person name="Chen Y.Y."/>
            <person name="Wu W.L."/>
            <person name="Hsu J.L."/>
            <person name="Lin Y.F."/>
            <person name="Huang M.D."/>
            <person name="Li C.Y."/>
            <person name="Huang L."/>
            <person name="Wang Z.W."/>
            <person name="Zhao X."/>
            <person name="Zhong W.Y."/>
            <person name="Peng D.H."/>
            <person name="Ahmad S."/>
            <person name="Lan S."/>
            <person name="Zhang J.S."/>
            <person name="Tsai W.C."/>
            <person name="Van de Peer Y."/>
            <person name="Liu Z.J."/>
        </authorList>
    </citation>
    <scope>NUCLEOTIDE SEQUENCE</scope>
    <source>
        <strain evidence="8">SCP</strain>
    </source>
</reference>
<name>A0AAV9AV44_ACOGR</name>
<evidence type="ECO:0000313" key="8">
    <source>
        <dbReference type="EMBL" id="KAK1268244.1"/>
    </source>
</evidence>
<gene>
    <name evidence="8" type="ORF">QJS04_geneDACA006761</name>
</gene>
<keyword evidence="9" id="KW-1185">Reference proteome</keyword>
<keyword evidence="6" id="KW-0472">Membrane</keyword>
<accession>A0AAV9AV44</accession>
<comment type="subcellular location">
    <subcellularLocation>
        <location evidence="1">Vacuole</location>
    </subcellularLocation>
</comment>
<feature type="domain" description="Strictosidine synthase conserved region" evidence="7">
    <location>
        <begin position="196"/>
        <end position="283"/>
    </location>
</feature>
<dbReference type="Gene3D" id="2.120.10.30">
    <property type="entry name" value="TolB, C-terminal domain"/>
    <property type="match status" value="1"/>
</dbReference>
<evidence type="ECO:0000313" key="9">
    <source>
        <dbReference type="Proteomes" id="UP001179952"/>
    </source>
</evidence>
<evidence type="ECO:0000256" key="6">
    <source>
        <dbReference type="SAM" id="Phobius"/>
    </source>
</evidence>
<proteinExistence type="inferred from homology"/>
<keyword evidence="5" id="KW-0325">Glycoprotein</keyword>
<sequence length="389" mass="42915">MANQTPQPPNKQLLSCICFYIYTHTCTCLHAFLYILPTKKKKIIMEVKLTLFLTLTLLSMQVVVGTPLVSNVVLSNHDQLDLTPAVGPESLTFDGSGGGPYVGVWDGRVLKWDGHRRRWVEFAITTPHRREKQCHGTDYVKQESFCGRPLGLQFYHATGELYIVDPYFGLMKVGPQGGLAEQLATAADGQPFFLLNNLDVDQATGVVYFTDSSNQFRRRDWVWSILTREATGRLMKYDPSTRRVTVLLNHLAFPNGVALSQDSSSVLVVESTTSRILRYWLHGPKNGTSDVFATVPDYPDNLKMNSDGEFWVAINTGKGKVEGIGLMRAGDGAGGGEDTVAARIDGEGRVVEVLREVGAAGAVSEVDEVNGTLWFGSLTRPFVGFYSRP</sequence>
<keyword evidence="3" id="KW-0926">Vacuole</keyword>
<dbReference type="GO" id="GO:0005773">
    <property type="term" value="C:vacuole"/>
    <property type="evidence" value="ECO:0007669"/>
    <property type="project" value="UniProtKB-SubCell"/>
</dbReference>
<dbReference type="InterPro" id="IPR018119">
    <property type="entry name" value="Strictosidine_synth_cons-reg"/>
</dbReference>
<evidence type="ECO:0000259" key="7">
    <source>
        <dbReference type="Pfam" id="PF03088"/>
    </source>
</evidence>
<dbReference type="PANTHER" id="PTHR10426:SF106">
    <property type="entry name" value="PROTEIN STRICTOSIDINE SYNTHASE-LIKE 3"/>
    <property type="match status" value="1"/>
</dbReference>
<comment type="similarity">
    <text evidence="2">Belongs to the strictosidine synthase family.</text>
</comment>
<dbReference type="SUPFAM" id="SSF63829">
    <property type="entry name" value="Calcium-dependent phosphotriesterase"/>
    <property type="match status" value="1"/>
</dbReference>
<dbReference type="AlphaFoldDB" id="A0AAV9AV44"/>
<dbReference type="FunFam" id="2.120.10.30:FF:000032">
    <property type="entry name" value="Protein STRICTOSIDINE SYNTHASE-LIKE 13"/>
    <property type="match status" value="1"/>
</dbReference>
<dbReference type="Pfam" id="PF20067">
    <property type="entry name" value="SSL_N"/>
    <property type="match status" value="1"/>
</dbReference>
<keyword evidence="4" id="KW-0732">Signal</keyword>
<feature type="transmembrane region" description="Helical" evidence="6">
    <location>
        <begin position="12"/>
        <end position="37"/>
    </location>
</feature>
<comment type="caution">
    <text evidence="8">The sequence shown here is derived from an EMBL/GenBank/DDBJ whole genome shotgun (WGS) entry which is preliminary data.</text>
</comment>
<evidence type="ECO:0000256" key="1">
    <source>
        <dbReference type="ARBA" id="ARBA00004116"/>
    </source>
</evidence>
<dbReference type="Proteomes" id="UP001179952">
    <property type="component" value="Unassembled WGS sequence"/>
</dbReference>
<dbReference type="Pfam" id="PF03088">
    <property type="entry name" value="Str_synth"/>
    <property type="match status" value="1"/>
</dbReference>
<dbReference type="PANTHER" id="PTHR10426">
    <property type="entry name" value="STRICTOSIDINE SYNTHASE-RELATED"/>
    <property type="match status" value="1"/>
</dbReference>
<evidence type="ECO:0000256" key="4">
    <source>
        <dbReference type="ARBA" id="ARBA00022729"/>
    </source>
</evidence>
<keyword evidence="6" id="KW-1133">Transmembrane helix</keyword>
<dbReference type="EMBL" id="JAUJYN010000006">
    <property type="protein sequence ID" value="KAK1268244.1"/>
    <property type="molecule type" value="Genomic_DNA"/>
</dbReference>
<keyword evidence="6" id="KW-0812">Transmembrane</keyword>
<evidence type="ECO:0000256" key="2">
    <source>
        <dbReference type="ARBA" id="ARBA00009191"/>
    </source>
</evidence>
<protein>
    <submittedName>
        <fullName evidence="8">Strictosidine synthase 1</fullName>
    </submittedName>
</protein>
<organism evidence="8 9">
    <name type="scientific">Acorus gramineus</name>
    <name type="common">Dwarf sweet flag</name>
    <dbReference type="NCBI Taxonomy" id="55184"/>
    <lineage>
        <taxon>Eukaryota</taxon>
        <taxon>Viridiplantae</taxon>
        <taxon>Streptophyta</taxon>
        <taxon>Embryophyta</taxon>
        <taxon>Tracheophyta</taxon>
        <taxon>Spermatophyta</taxon>
        <taxon>Magnoliopsida</taxon>
        <taxon>Liliopsida</taxon>
        <taxon>Acoraceae</taxon>
        <taxon>Acorus</taxon>
    </lineage>
</organism>
<dbReference type="GO" id="GO:0016787">
    <property type="term" value="F:hydrolase activity"/>
    <property type="evidence" value="ECO:0007669"/>
    <property type="project" value="TreeGrafter"/>
</dbReference>
<dbReference type="InterPro" id="IPR011042">
    <property type="entry name" value="6-blade_b-propeller_TolB-like"/>
</dbReference>
<reference evidence="8" key="2">
    <citation type="submission" date="2023-06" db="EMBL/GenBank/DDBJ databases">
        <authorList>
            <person name="Ma L."/>
            <person name="Liu K.-W."/>
            <person name="Li Z."/>
            <person name="Hsiao Y.-Y."/>
            <person name="Qi Y."/>
            <person name="Fu T."/>
            <person name="Tang G."/>
            <person name="Zhang D."/>
            <person name="Sun W.-H."/>
            <person name="Liu D.-K."/>
            <person name="Li Y."/>
            <person name="Chen G.-Z."/>
            <person name="Liu X.-D."/>
            <person name="Liao X.-Y."/>
            <person name="Jiang Y.-T."/>
            <person name="Yu X."/>
            <person name="Hao Y."/>
            <person name="Huang J."/>
            <person name="Zhao X.-W."/>
            <person name="Ke S."/>
            <person name="Chen Y.-Y."/>
            <person name="Wu W.-L."/>
            <person name="Hsu J.-L."/>
            <person name="Lin Y.-F."/>
            <person name="Huang M.-D."/>
            <person name="Li C.-Y."/>
            <person name="Huang L."/>
            <person name="Wang Z.-W."/>
            <person name="Zhao X."/>
            <person name="Zhong W.-Y."/>
            <person name="Peng D.-H."/>
            <person name="Ahmad S."/>
            <person name="Lan S."/>
            <person name="Zhang J.-S."/>
            <person name="Tsai W.-C."/>
            <person name="Van De Peer Y."/>
            <person name="Liu Z.-J."/>
        </authorList>
    </citation>
    <scope>NUCLEOTIDE SEQUENCE</scope>
    <source>
        <strain evidence="8">SCP</strain>
        <tissue evidence="8">Leaves</tissue>
    </source>
</reference>
<dbReference type="GO" id="GO:0012505">
    <property type="term" value="C:endomembrane system"/>
    <property type="evidence" value="ECO:0007669"/>
    <property type="project" value="TreeGrafter"/>
</dbReference>
<evidence type="ECO:0000256" key="3">
    <source>
        <dbReference type="ARBA" id="ARBA00022554"/>
    </source>
</evidence>
<evidence type="ECO:0000256" key="5">
    <source>
        <dbReference type="ARBA" id="ARBA00023180"/>
    </source>
</evidence>